<keyword evidence="2" id="KW-1185">Reference proteome</keyword>
<comment type="caution">
    <text evidence="1">The sequence shown here is derived from an EMBL/GenBank/DDBJ whole genome shotgun (WGS) entry which is preliminary data.</text>
</comment>
<dbReference type="GeneID" id="29990736"/>
<organism evidence="1 2">
    <name type="scientific">Trichoderma gamsii</name>
    <dbReference type="NCBI Taxonomy" id="398673"/>
    <lineage>
        <taxon>Eukaryota</taxon>
        <taxon>Fungi</taxon>
        <taxon>Dikarya</taxon>
        <taxon>Ascomycota</taxon>
        <taxon>Pezizomycotina</taxon>
        <taxon>Sordariomycetes</taxon>
        <taxon>Hypocreomycetidae</taxon>
        <taxon>Hypocreales</taxon>
        <taxon>Hypocreaceae</taxon>
        <taxon>Trichoderma</taxon>
    </lineage>
</organism>
<evidence type="ECO:0000313" key="2">
    <source>
        <dbReference type="Proteomes" id="UP000054821"/>
    </source>
</evidence>
<proteinExistence type="predicted"/>
<gene>
    <name evidence="1" type="ORF">TGAM01_v211027</name>
</gene>
<dbReference type="EMBL" id="JPDN02000084">
    <property type="protein sequence ID" value="PON20104.1"/>
    <property type="molecule type" value="Genomic_DNA"/>
</dbReference>
<dbReference type="AlphaFoldDB" id="A0A2P4Z740"/>
<evidence type="ECO:0000313" key="1">
    <source>
        <dbReference type="EMBL" id="PON20104.1"/>
    </source>
</evidence>
<dbReference type="Proteomes" id="UP000054821">
    <property type="component" value="Unassembled WGS sequence"/>
</dbReference>
<dbReference type="RefSeq" id="XP_018656131.1">
    <property type="nucleotide sequence ID" value="XM_018810653.1"/>
</dbReference>
<name>A0A2P4Z740_9HYPO</name>
<accession>A0A2P4Z740</accession>
<protein>
    <submittedName>
        <fullName evidence="1">Uncharacterized protein</fullName>
    </submittedName>
</protein>
<reference evidence="1 2" key="1">
    <citation type="journal article" date="2016" name="Genome Announc.">
        <title>Draft Whole-Genome Sequence of Trichoderma gamsii T6085, a Promising Biocontrol Agent of Fusarium Head Blight on Wheat.</title>
        <authorList>
            <person name="Baroncelli R."/>
            <person name="Zapparata A."/>
            <person name="Piaggeschi G."/>
            <person name="Sarrocco S."/>
            <person name="Vannacci G."/>
        </authorList>
    </citation>
    <scope>NUCLEOTIDE SEQUENCE [LARGE SCALE GENOMIC DNA]</scope>
    <source>
        <strain evidence="1 2">T6085</strain>
    </source>
</reference>
<sequence length="514" mass="56640">MTCSKAPSDLIYVGRFLQAHVKDLFGSRKDVRVYQQCQAIARKASRRQPFGSETSRPAATSLFKLALAQLVAGPLLPSTSPMPVMRPGVAVVHREAAITFPGAMWHEKDFVDTTAETLPDGDAKEPTFQCKTPVWRYRGRCIVKRGYCGHGYLEHEKDLLSLATPEGDVITWLETLVEYAGFYFRKQVTAAAKPPSGIEDHIPVSSKFKSRYAGEAERVDWTPELIDGIISLGEFEQVGSEEEGTLQFYSTPDAEELARKREQHQRKPISADSLRPESLIRELMFSLQNESFKLQFFLLAVTSLMLAATEAKRENQLPFLVGYILGAAVGMDDELMKAAANSMNEINGFFDAADLQLGLGFNSDMISNSGGFITAEDGTVGRSSTSALTETNVAIWSPAHPRAFDKARKATISTRIGTMHSHSEVKAALEATKDVDQTFCLSVNNVMLVFSASQDEHTLHCHKVLQMLEGCSMRINVNDCVFDSKNSIDAGIQLEQVGNHKVYLVINKGVQGSS</sequence>